<sequence length="1295" mass="140895">MALVVASSQASPKTDPTSSLRTALQTFNSILAEPQQKQFGQQHRKPEASDVLSFVAELDANNRSRAGRCVASRICTFLEAVQQFTGVVDTFVSSNPSIAALVWGSVKTALLVASNATSYFDKVTSMIMEVGRFCPAFASFGPMYPGCVSLQEALCEYYSAVVMLCVKVVEVLQRTGLKHVWSSVFNSFELDFKPNLEKIDQTVKLVHLQISLASKQAAIEASKLMELDRKSSEAFRLSSLTFRTELKKEHEAAHIWRMRKAQEKAERMRGDIRSRLSNVDHLKPWKQAQRQRMASTAEWFEQEAVFKNWRNDDKSSVLWCAGLMGSGKTVFASNVISYLHRTRKMNEVIAHHFCQSDHESSLSAREIFGTLARQIIDPQLESARDDDLRTLYDQCADADTSDIVAILQSRLHKDKMYFVMIDGLDECLKVEVQIVAAKIAEICGQSARCFKVMFVGRPGLEENLFKGSLTAKYRLPLTKAAVTQDIETYIEGRLDQCLEKGQLKLNDPALILQIEKTLQKQADGMFLWVHLFIDEICAQISDDEILKALREPPRQLSKLLDLKVTRVRSTHAAHQAMRVLQLCGVAKRPLSRDELREAISISIGQDTLNLSHLPHSMEEIIDQCSGLVYIDEEDFSVQYVHHSIQQHLFSHQSLFQAEFLRDELDENLGLVALTYLHFKEFGRQLAKVGKDANVAIRPIDFVTSSVINLHSKTGRIAQLFLRDRKSLQKLSKSELERKAQELAGENTTDRLMSELAKRQFHFLDYARTYWIHHLVRFDPEKSIKMGRLFLACVYGRNDLAWRPWSSTQINGIEPESKTKEISDAVDWAITVGHIALFKHCLSKENYVLSEQRKVEICRMAAPATVQDFLETIVTQSHCHNETIQKIVIRAAHDGLLNVIIMILDRASNLVTSSIPVEGRTTLQAAAEGGHLEVVEILLAAGADVSAAAARHDGRTALQAAAGGGHLEVVERLLTAGADVKEAAAVDNGRTALQAAAGCGHLEVVERLLTAGADVNAAAAARSCGRTALQAAAGGGYLEVVERLLTAGVDVNAAARYDGRTALQAAAEGGHLEVVERLLTAGVDVNAAAARYDGRTALQAAAEGGHLEVVERLLTAGADVNAAAARYDGRTALQAAAEGGHLEVVERLLGAGADVNAAAGIDDGRTALQAAAGSGHLEVVEILLAAGADVNAAAAARHDGRTALQAAAEGGHLEVVERLLGAGADVNAAAVIDDGRTALQAAAGSGHLEVVERLLTAGADVNAAAAGYSGRTALQAAAEGGQLELVTRLKAAGALS</sequence>
<name>A0ACC3ACC5_9EURO</name>
<keyword evidence="2" id="KW-1185">Reference proteome</keyword>
<gene>
    <name evidence="1" type="ORF">H2198_003079</name>
</gene>
<comment type="caution">
    <text evidence="1">The sequence shown here is derived from an EMBL/GenBank/DDBJ whole genome shotgun (WGS) entry which is preliminary data.</text>
</comment>
<protein>
    <submittedName>
        <fullName evidence="1">Uncharacterized protein</fullName>
    </submittedName>
</protein>
<reference evidence="1" key="1">
    <citation type="submission" date="2022-10" db="EMBL/GenBank/DDBJ databases">
        <title>Culturing micro-colonial fungi from biological soil crusts in the Mojave desert and describing Neophaeococcomyces mojavensis, and introducing the new genera and species Taxawa tesnikishii.</title>
        <authorList>
            <person name="Kurbessoian T."/>
            <person name="Stajich J.E."/>
        </authorList>
    </citation>
    <scope>NUCLEOTIDE SEQUENCE</scope>
    <source>
        <strain evidence="1">JES_112</strain>
    </source>
</reference>
<evidence type="ECO:0000313" key="1">
    <source>
        <dbReference type="EMBL" id="KAJ9659504.1"/>
    </source>
</evidence>
<accession>A0ACC3ACC5</accession>
<dbReference type="Proteomes" id="UP001172386">
    <property type="component" value="Unassembled WGS sequence"/>
</dbReference>
<proteinExistence type="predicted"/>
<dbReference type="EMBL" id="JAPDRQ010000039">
    <property type="protein sequence ID" value="KAJ9659504.1"/>
    <property type="molecule type" value="Genomic_DNA"/>
</dbReference>
<evidence type="ECO:0000313" key="2">
    <source>
        <dbReference type="Proteomes" id="UP001172386"/>
    </source>
</evidence>
<organism evidence="1 2">
    <name type="scientific">Neophaeococcomyces mojaviensis</name>
    <dbReference type="NCBI Taxonomy" id="3383035"/>
    <lineage>
        <taxon>Eukaryota</taxon>
        <taxon>Fungi</taxon>
        <taxon>Dikarya</taxon>
        <taxon>Ascomycota</taxon>
        <taxon>Pezizomycotina</taxon>
        <taxon>Eurotiomycetes</taxon>
        <taxon>Chaetothyriomycetidae</taxon>
        <taxon>Chaetothyriales</taxon>
        <taxon>Chaetothyriales incertae sedis</taxon>
        <taxon>Neophaeococcomyces</taxon>
    </lineage>
</organism>